<keyword evidence="2" id="KW-0456">Lyase</keyword>
<organism evidence="3 4">
    <name type="scientific">Anaerospora hongkongensis</name>
    <dbReference type="NCBI Taxonomy" id="244830"/>
    <lineage>
        <taxon>Bacteria</taxon>
        <taxon>Bacillati</taxon>
        <taxon>Bacillota</taxon>
        <taxon>Negativicutes</taxon>
        <taxon>Selenomonadales</taxon>
        <taxon>Sporomusaceae</taxon>
        <taxon>Anaerospora</taxon>
    </lineage>
</organism>
<dbReference type="Gene3D" id="1.10.12.10">
    <property type="entry name" value="Lyase 2-enoyl-coa Hydratase, Chain A, domain 2"/>
    <property type="match status" value="1"/>
</dbReference>
<dbReference type="GO" id="GO:0016836">
    <property type="term" value="F:hydro-lyase activity"/>
    <property type="evidence" value="ECO:0007669"/>
    <property type="project" value="UniProtKB-ARBA"/>
</dbReference>
<dbReference type="FunFam" id="3.90.226.10:FF:000009">
    <property type="entry name" value="Carnitinyl-CoA dehydratase"/>
    <property type="match status" value="1"/>
</dbReference>
<keyword evidence="4" id="KW-1185">Reference proteome</keyword>
<reference evidence="3 4" key="1">
    <citation type="submission" date="2019-03" db="EMBL/GenBank/DDBJ databases">
        <title>Genomic Encyclopedia of Type Strains, Phase IV (KMG-IV): sequencing the most valuable type-strain genomes for metagenomic binning, comparative biology and taxonomic classification.</title>
        <authorList>
            <person name="Goeker M."/>
        </authorList>
    </citation>
    <scope>NUCLEOTIDE SEQUENCE [LARGE SCALE GENOMIC DNA]</scope>
    <source>
        <strain evidence="3 4">DSM 15969</strain>
    </source>
</reference>
<evidence type="ECO:0000256" key="2">
    <source>
        <dbReference type="ARBA" id="ARBA00023239"/>
    </source>
</evidence>
<name>A0A4R1Q2Y4_9FIRM</name>
<sequence length="260" mass="28019">MYKFDNLIVEISNGVAVITINRPQEMNALNPKAVDELDTAFQELGKDAAVGAVIITGNDKVFVAGADITSMVEMEPIKAKEWARSGQLVFSRIENFPKVVIAACGGFTLGGGCELAMACDIRVASEKARFGQPEVNLGIMPGFAGTQRLPRLVGKGQAKLLILTGDIISAQEALQIGLIDMVVPHEELLDAAKALARKIVSKAPYAVQQAKRSINRGMEVDIESGAILEAEAFGMCFTTKDQREGMQAFVEKRKPQFSGF</sequence>
<dbReference type="PANTHER" id="PTHR11941:SF54">
    <property type="entry name" value="ENOYL-COA HYDRATASE, MITOCHONDRIAL"/>
    <property type="match status" value="1"/>
</dbReference>
<comment type="caution">
    <text evidence="3">The sequence shown here is derived from an EMBL/GenBank/DDBJ whole genome shotgun (WGS) entry which is preliminary data.</text>
</comment>
<evidence type="ECO:0000313" key="3">
    <source>
        <dbReference type="EMBL" id="TCL38868.1"/>
    </source>
</evidence>
<dbReference type="PANTHER" id="PTHR11941">
    <property type="entry name" value="ENOYL-COA HYDRATASE-RELATED"/>
    <property type="match status" value="1"/>
</dbReference>
<dbReference type="GO" id="GO:0006635">
    <property type="term" value="P:fatty acid beta-oxidation"/>
    <property type="evidence" value="ECO:0007669"/>
    <property type="project" value="TreeGrafter"/>
</dbReference>
<dbReference type="CDD" id="cd06558">
    <property type="entry name" value="crotonase-like"/>
    <property type="match status" value="1"/>
</dbReference>
<dbReference type="InterPro" id="IPR014748">
    <property type="entry name" value="Enoyl-CoA_hydra_C"/>
</dbReference>
<dbReference type="EMBL" id="SLUI01000003">
    <property type="protein sequence ID" value="TCL38868.1"/>
    <property type="molecule type" value="Genomic_DNA"/>
</dbReference>
<dbReference type="Pfam" id="PF00378">
    <property type="entry name" value="ECH_1"/>
    <property type="match status" value="1"/>
</dbReference>
<dbReference type="AlphaFoldDB" id="A0A4R1Q2Y4"/>
<comment type="similarity">
    <text evidence="1">Belongs to the enoyl-CoA hydratase/isomerase family.</text>
</comment>
<evidence type="ECO:0000313" key="4">
    <source>
        <dbReference type="Proteomes" id="UP000295063"/>
    </source>
</evidence>
<dbReference type="Gene3D" id="3.90.226.10">
    <property type="entry name" value="2-enoyl-CoA Hydratase, Chain A, domain 1"/>
    <property type="match status" value="1"/>
</dbReference>
<dbReference type="Proteomes" id="UP000295063">
    <property type="component" value="Unassembled WGS sequence"/>
</dbReference>
<evidence type="ECO:0000256" key="1">
    <source>
        <dbReference type="ARBA" id="ARBA00005254"/>
    </source>
</evidence>
<proteinExistence type="inferred from homology"/>
<dbReference type="OrthoDB" id="9771883at2"/>
<accession>A0A4R1Q2Y4</accession>
<dbReference type="InterPro" id="IPR029045">
    <property type="entry name" value="ClpP/crotonase-like_dom_sf"/>
</dbReference>
<dbReference type="SUPFAM" id="SSF52096">
    <property type="entry name" value="ClpP/crotonase"/>
    <property type="match status" value="1"/>
</dbReference>
<dbReference type="InterPro" id="IPR001753">
    <property type="entry name" value="Enoyl-CoA_hydra/iso"/>
</dbReference>
<gene>
    <name evidence="3" type="ORF">EV210_103352</name>
</gene>
<dbReference type="FunFam" id="1.10.12.10:FF:000001">
    <property type="entry name" value="Probable enoyl-CoA hydratase, mitochondrial"/>
    <property type="match status" value="1"/>
</dbReference>
<dbReference type="RefSeq" id="WP_132077288.1">
    <property type="nucleotide sequence ID" value="NZ_SLUI01000003.1"/>
</dbReference>
<protein>
    <submittedName>
        <fullName evidence="3">Enoyl-CoA hydratase</fullName>
    </submittedName>
</protein>